<protein>
    <recommendedName>
        <fullName evidence="11">Acyl-CoA dehydrogenase</fullName>
    </recommendedName>
</protein>
<dbReference type="EMBL" id="MELK01000006">
    <property type="protein sequence ID" value="OFW60099.1"/>
    <property type="molecule type" value="Genomic_DNA"/>
</dbReference>
<proteinExistence type="inferred from homology"/>
<organism evidence="9 10">
    <name type="scientific">Candidatus Solincola sediminis</name>
    <dbReference type="NCBI Taxonomy" id="1797199"/>
    <lineage>
        <taxon>Bacteria</taxon>
        <taxon>Bacillati</taxon>
        <taxon>Actinomycetota</taxon>
        <taxon>Candidatus Geothermincolia</taxon>
        <taxon>Candidatus Geothermincolales</taxon>
        <taxon>Candidatus Geothermincolaceae</taxon>
        <taxon>Candidatus Solincola</taxon>
    </lineage>
</organism>
<evidence type="ECO:0000259" key="8">
    <source>
        <dbReference type="Pfam" id="PF02771"/>
    </source>
</evidence>
<evidence type="ECO:0000256" key="1">
    <source>
        <dbReference type="ARBA" id="ARBA00001974"/>
    </source>
</evidence>
<feature type="domain" description="Acyl-CoA dehydrogenase/oxidase C-terminal" evidence="6">
    <location>
        <begin position="266"/>
        <end position="414"/>
    </location>
</feature>
<feature type="domain" description="Acyl-CoA dehydrogenase/oxidase N-terminal" evidence="8">
    <location>
        <begin position="24"/>
        <end position="107"/>
    </location>
</feature>
<dbReference type="Pfam" id="PF00441">
    <property type="entry name" value="Acyl-CoA_dh_1"/>
    <property type="match status" value="1"/>
</dbReference>
<accession>A0A1F2WTA0</accession>
<evidence type="ECO:0000313" key="9">
    <source>
        <dbReference type="EMBL" id="OFW60099.1"/>
    </source>
</evidence>
<dbReference type="AlphaFoldDB" id="A0A1F2WTA0"/>
<keyword evidence="5" id="KW-0560">Oxidoreductase</keyword>
<dbReference type="InterPro" id="IPR009075">
    <property type="entry name" value="AcylCo_DH/oxidase_C"/>
</dbReference>
<dbReference type="InterPro" id="IPR006091">
    <property type="entry name" value="Acyl-CoA_Oxase/DH_mid-dom"/>
</dbReference>
<evidence type="ECO:0000256" key="4">
    <source>
        <dbReference type="ARBA" id="ARBA00022827"/>
    </source>
</evidence>
<dbReference type="CDD" id="cd00567">
    <property type="entry name" value="ACAD"/>
    <property type="match status" value="1"/>
</dbReference>
<dbReference type="InterPro" id="IPR036250">
    <property type="entry name" value="AcylCo_DH-like_C"/>
</dbReference>
<feature type="domain" description="Acyl-CoA oxidase/dehydrogenase middle" evidence="7">
    <location>
        <begin position="144"/>
        <end position="248"/>
    </location>
</feature>
<dbReference type="Pfam" id="PF02771">
    <property type="entry name" value="Acyl-CoA_dh_N"/>
    <property type="match status" value="1"/>
</dbReference>
<dbReference type="Gene3D" id="1.20.140.10">
    <property type="entry name" value="Butyryl-CoA Dehydrogenase, subunit A, domain 3"/>
    <property type="match status" value="1"/>
</dbReference>
<evidence type="ECO:0008006" key="11">
    <source>
        <dbReference type="Google" id="ProtNLM"/>
    </source>
</evidence>
<dbReference type="GO" id="GO:0003995">
    <property type="term" value="F:acyl-CoA dehydrogenase activity"/>
    <property type="evidence" value="ECO:0007669"/>
    <property type="project" value="TreeGrafter"/>
</dbReference>
<comment type="cofactor">
    <cofactor evidence="1 5">
        <name>FAD</name>
        <dbReference type="ChEBI" id="CHEBI:57692"/>
    </cofactor>
</comment>
<dbReference type="InterPro" id="IPR046373">
    <property type="entry name" value="Acyl-CoA_Oxase/DH_mid-dom_sf"/>
</dbReference>
<evidence type="ECO:0000256" key="5">
    <source>
        <dbReference type="RuleBase" id="RU362125"/>
    </source>
</evidence>
<keyword evidence="4 5" id="KW-0274">FAD</keyword>
<comment type="similarity">
    <text evidence="2 5">Belongs to the acyl-CoA dehydrogenase family.</text>
</comment>
<dbReference type="Gene3D" id="2.40.110.10">
    <property type="entry name" value="Butyryl-CoA Dehydrogenase, subunit A, domain 2"/>
    <property type="match status" value="1"/>
</dbReference>
<dbReference type="InterPro" id="IPR009100">
    <property type="entry name" value="AcylCoA_DH/oxidase_NM_dom_sf"/>
</dbReference>
<dbReference type="InterPro" id="IPR037069">
    <property type="entry name" value="AcylCoA_DH/ox_N_sf"/>
</dbReference>
<evidence type="ECO:0000259" key="7">
    <source>
        <dbReference type="Pfam" id="PF02770"/>
    </source>
</evidence>
<dbReference type="SUPFAM" id="SSF56645">
    <property type="entry name" value="Acyl-CoA dehydrogenase NM domain-like"/>
    <property type="match status" value="1"/>
</dbReference>
<comment type="caution">
    <text evidence="9">The sequence shown here is derived from an EMBL/GenBank/DDBJ whole genome shotgun (WGS) entry which is preliminary data.</text>
</comment>
<dbReference type="Pfam" id="PF02770">
    <property type="entry name" value="Acyl-CoA_dh_M"/>
    <property type="match status" value="1"/>
</dbReference>
<dbReference type="STRING" id="1797197.A2Y75_02090"/>
<gene>
    <name evidence="9" type="ORF">A2Y75_02090</name>
</gene>
<dbReference type="Proteomes" id="UP000177876">
    <property type="component" value="Unassembled WGS sequence"/>
</dbReference>
<dbReference type="PANTHER" id="PTHR43884:SF12">
    <property type="entry name" value="ISOVALERYL-COA DEHYDROGENASE, MITOCHONDRIAL-RELATED"/>
    <property type="match status" value="1"/>
</dbReference>
<evidence type="ECO:0000259" key="6">
    <source>
        <dbReference type="Pfam" id="PF00441"/>
    </source>
</evidence>
<dbReference type="PANTHER" id="PTHR43884">
    <property type="entry name" value="ACYL-COA DEHYDROGENASE"/>
    <property type="match status" value="1"/>
</dbReference>
<dbReference type="GO" id="GO:0050660">
    <property type="term" value="F:flavin adenine dinucleotide binding"/>
    <property type="evidence" value="ECO:0007669"/>
    <property type="project" value="InterPro"/>
</dbReference>
<dbReference type="InterPro" id="IPR013786">
    <property type="entry name" value="AcylCoA_DH/ox_N"/>
</dbReference>
<dbReference type="SUPFAM" id="SSF47203">
    <property type="entry name" value="Acyl-CoA dehydrogenase C-terminal domain-like"/>
    <property type="match status" value="1"/>
</dbReference>
<sequence>MRTIDDFTRPLEYLSPLDDPLGKIVRDWAENDVIPYRRQFDEDWEHHRLIEPAFDKLLGVLGLQRVLFPEDLGGWGLGRSNYIGTAAYRLMEEVARADSGMGVAFGVVYWPLLMICVEPHVNRELCEEFAPIFCNTSEARFAANAMTEPQGGADIENMEIVKGSTIQTTAVLDGDEWVINGHKLWPTNSGGVCDLFGVVCTTNPGSADPDDFAFIFVPADTPGCTQGPPYEKAGMAADKNGDIWFDHVRVPKHYRAHGPGLDLTYFKEVITMGNLGSISFVSGAMMNVFERLYDFTSQQIYQGKPLKEHDAVAGVLADIVKDIEITRIIGYQYARMVDRPDLYGPRWDEGIVAKGRAYKYWACDQAMIDVGKAMNLMSAYGADRDWDIEKHWRDLKIVQLWMGGKQLCQAEVARWFFDLETV</sequence>
<evidence type="ECO:0000313" key="10">
    <source>
        <dbReference type="Proteomes" id="UP000177876"/>
    </source>
</evidence>
<dbReference type="Gene3D" id="1.10.540.10">
    <property type="entry name" value="Acyl-CoA dehydrogenase/oxidase, N-terminal domain"/>
    <property type="match status" value="1"/>
</dbReference>
<keyword evidence="3 5" id="KW-0285">Flavoprotein</keyword>
<evidence type="ECO:0000256" key="3">
    <source>
        <dbReference type="ARBA" id="ARBA00022630"/>
    </source>
</evidence>
<reference evidence="9 10" key="1">
    <citation type="journal article" date="2016" name="Nat. Commun.">
        <title>Thousands of microbial genomes shed light on interconnected biogeochemical processes in an aquifer system.</title>
        <authorList>
            <person name="Anantharaman K."/>
            <person name="Brown C.T."/>
            <person name="Hug L.A."/>
            <person name="Sharon I."/>
            <person name="Castelle C.J."/>
            <person name="Probst A.J."/>
            <person name="Thomas B.C."/>
            <person name="Singh A."/>
            <person name="Wilkins M.J."/>
            <person name="Karaoz U."/>
            <person name="Brodie E.L."/>
            <person name="Williams K.H."/>
            <person name="Hubbard S.S."/>
            <person name="Banfield J.F."/>
        </authorList>
    </citation>
    <scope>NUCLEOTIDE SEQUENCE [LARGE SCALE GENOMIC DNA]</scope>
</reference>
<evidence type="ECO:0000256" key="2">
    <source>
        <dbReference type="ARBA" id="ARBA00009347"/>
    </source>
</evidence>
<name>A0A1F2WTA0_9ACTN</name>